<dbReference type="NCBIfam" id="TIGR02390">
    <property type="entry name" value="RNA_pol_rpoA1"/>
    <property type="match status" value="1"/>
</dbReference>
<keyword evidence="9 13" id="KW-0238">DNA-binding</keyword>
<dbReference type="Pfam" id="PF04998">
    <property type="entry name" value="RNA_pol_Rpb1_5"/>
    <property type="match status" value="1"/>
</dbReference>
<comment type="caution">
    <text evidence="16">The sequence shown here is derived from an EMBL/GenBank/DDBJ whole genome shotgun (WGS) entry which is preliminary data.</text>
</comment>
<feature type="binding site" evidence="13">
    <location>
        <position position="102"/>
    </location>
    <ligand>
        <name>Zn(2+)</name>
        <dbReference type="ChEBI" id="CHEBI:29105"/>
        <label>2</label>
    </ligand>
</feature>
<dbReference type="SMART" id="SM00663">
    <property type="entry name" value="RPOLA_N"/>
    <property type="match status" value="1"/>
</dbReference>
<dbReference type="InterPro" id="IPR038120">
    <property type="entry name" value="Rpb1_funnel_sf"/>
</dbReference>
<evidence type="ECO:0000256" key="13">
    <source>
        <dbReference type="HAMAP-Rule" id="MF_00863"/>
    </source>
</evidence>
<keyword evidence="6 13" id="KW-0479">Metal-binding</keyword>
<feature type="binding site" evidence="13">
    <location>
        <position position="463"/>
    </location>
    <ligand>
        <name>Mg(2+)</name>
        <dbReference type="ChEBI" id="CHEBI:18420"/>
    </ligand>
</feature>
<dbReference type="InterPro" id="IPR007080">
    <property type="entry name" value="RNA_pol_Rpb1_1"/>
</dbReference>
<feature type="binding site" evidence="13">
    <location>
        <position position="75"/>
    </location>
    <ligand>
        <name>Zn(2+)</name>
        <dbReference type="ChEBI" id="CHEBI:29105"/>
        <label>1</label>
    </ligand>
</feature>
<dbReference type="InterPro" id="IPR044893">
    <property type="entry name" value="RNA_pol_Rpb1_clamp_domain"/>
</dbReference>
<sequence length="890" mass="102656">MMKDIFFKRISEIQYSLLSPDAIRKMSAAKIIVSELYDEDGTPIRGGLMDLRLGVVDPSYVCETCGKTAGKCLGHFGHIELARPVLHPEFLPIVKELVNAVCHNCGHVKLTKEEREFALNKIEKYRHSRRWNRLYKFIAKFVYSKAKKRSKCPVCGYENPKVEFRKPFYFYVKDKENERRMYPVEIRAIFEKIPNEDLPLIGFDPSYSRPEWMILTVLPVPPVTMRPSIVLETGERAEDDLTHKLVDIVRTNQRLKEDITTGAPQVIVDDIYNLLQYHIFTYFNNTLPYVPKAQQRSGKPLKSLVERISGKEGIIRRYLLGKRINYSSRAVITPDTKIKPNEVGIPLYVAKTLTVPERVTEWNIEKMKEYILNGPEKYPGANYVISPDGRKRIITEENKETLASMIAPGWIVERHLTDGDIVLLLRYPSLHRLSMMGHYARVLPGNTFRINPIICRPYNADFDGDEMNVFLPRSEEARAEAEFLTEISNNYITPRYGDFIVGMIQEMITGLYLITQDDVKIPINQAAQLIYMSNANDKDLDKLSNIIKKAKEEGRDYLTGKEIASVFLPDDFNFENDKIKIENGMIVRGYLDSSLIKAEKGRLFVILYKLYGKEYVNDLLEKYSLLGIYYQYNLGITMSISDFDLPEEAKEEIKKIIDDTEKAVEDLYKQYTEGTLERIAGRSLQETYELKSMQVVSESVTKIQDVLRKYMKKDTGTYIMSVTGARGDWQNAVRMAGSLGFQAFRGRFIDFGYRGRNLSIFERNIYHPKYHGWVISSFREGLKPWEMFFHALPGRDSLMDTAIRTAQSGYFYRRLVLSLYDLHVNDDLTVRDAYNRIVQFVYGGDGVAVHKSINGKLNVDLLAQILKPYVENNKDGTTGKNKKGSRKNRR</sequence>
<comment type="similarity">
    <text evidence="1 13 14">Belongs to the RNA polymerase beta' chain family.</text>
</comment>
<evidence type="ECO:0000313" key="16">
    <source>
        <dbReference type="EMBL" id="PVU68783.1"/>
    </source>
</evidence>
<dbReference type="Gene3D" id="6.20.50.80">
    <property type="match status" value="1"/>
</dbReference>
<evidence type="ECO:0000256" key="6">
    <source>
        <dbReference type="ARBA" id="ARBA00022723"/>
    </source>
</evidence>
<feature type="binding site" evidence="13">
    <location>
        <position position="72"/>
    </location>
    <ligand>
        <name>Zn(2+)</name>
        <dbReference type="ChEBI" id="CHEBI:29105"/>
        <label>1</label>
    </ligand>
</feature>
<dbReference type="InterPro" id="IPR042102">
    <property type="entry name" value="RNA_pol_Rpb1_3_sf"/>
</dbReference>
<evidence type="ECO:0000256" key="4">
    <source>
        <dbReference type="ARBA" id="ARBA00022679"/>
    </source>
</evidence>
<dbReference type="Pfam" id="PF00623">
    <property type="entry name" value="RNA_pol_Rpb1_2"/>
    <property type="match status" value="1"/>
</dbReference>
<keyword evidence="7 13" id="KW-0862">Zinc</keyword>
<dbReference type="Gene3D" id="2.40.40.20">
    <property type="match status" value="1"/>
</dbReference>
<dbReference type="Gene3D" id="3.30.1490.180">
    <property type="entry name" value="RNA polymerase ii"/>
    <property type="match status" value="1"/>
</dbReference>
<dbReference type="InterPro" id="IPR045867">
    <property type="entry name" value="DNA-dir_RpoC_beta_prime"/>
</dbReference>
<accession>A0A2T9WLS3</accession>
<feature type="binding site" evidence="13">
    <location>
        <position position="65"/>
    </location>
    <ligand>
        <name>Zn(2+)</name>
        <dbReference type="ChEBI" id="CHEBI:29105"/>
        <label>1</label>
    </ligand>
</feature>
<dbReference type="GO" id="GO:0000428">
    <property type="term" value="C:DNA-directed RNA polymerase complex"/>
    <property type="evidence" value="ECO:0007669"/>
    <property type="project" value="UniProtKB-KW"/>
</dbReference>
<dbReference type="InterPro" id="IPR012758">
    <property type="entry name" value="RPO1N"/>
</dbReference>
<dbReference type="Gene3D" id="1.10.132.30">
    <property type="match status" value="1"/>
</dbReference>
<dbReference type="Pfam" id="PF05000">
    <property type="entry name" value="RNA_pol_Rpb1_4"/>
    <property type="match status" value="1"/>
</dbReference>
<evidence type="ECO:0000256" key="14">
    <source>
        <dbReference type="RuleBase" id="RU004279"/>
    </source>
</evidence>
<evidence type="ECO:0000256" key="10">
    <source>
        <dbReference type="ARBA" id="ARBA00023163"/>
    </source>
</evidence>
<dbReference type="PANTHER" id="PTHR19376:SF32">
    <property type="entry name" value="DNA-DIRECTED RNA POLYMERASE III SUBUNIT RPC1"/>
    <property type="match status" value="1"/>
</dbReference>
<dbReference type="Gene3D" id="6.10.250.2940">
    <property type="match status" value="1"/>
</dbReference>
<comment type="cofactor">
    <cofactor evidence="13">
        <name>Zn(2+)</name>
        <dbReference type="ChEBI" id="CHEBI:29105"/>
    </cofactor>
    <text evidence="13">Binds at least 2 Zn(2+) per subunit.</text>
</comment>
<comment type="cofactor">
    <cofactor evidence="13">
        <name>Mg(2+)</name>
        <dbReference type="ChEBI" id="CHEBI:18420"/>
    </cofactor>
</comment>
<dbReference type="AlphaFoldDB" id="A0A2T9WLS3"/>
<feature type="binding site" evidence="13">
    <location>
        <position position="461"/>
    </location>
    <ligand>
        <name>Mg(2+)</name>
        <dbReference type="ChEBI" id="CHEBI:18420"/>
    </ligand>
</feature>
<keyword evidence="3 13" id="KW-0963">Cytoplasm</keyword>
<evidence type="ECO:0000256" key="5">
    <source>
        <dbReference type="ARBA" id="ARBA00022695"/>
    </source>
</evidence>
<evidence type="ECO:0000259" key="15">
    <source>
        <dbReference type="SMART" id="SM00663"/>
    </source>
</evidence>
<keyword evidence="4 13" id="KW-0808">Transferase</keyword>
<dbReference type="GO" id="GO:0000287">
    <property type="term" value="F:magnesium ion binding"/>
    <property type="evidence" value="ECO:0007669"/>
    <property type="project" value="UniProtKB-UniRule"/>
</dbReference>
<dbReference type="GO" id="GO:0005737">
    <property type="term" value="C:cytoplasm"/>
    <property type="evidence" value="ECO:0007669"/>
    <property type="project" value="UniProtKB-SubCell"/>
</dbReference>
<evidence type="ECO:0000256" key="8">
    <source>
        <dbReference type="ARBA" id="ARBA00022842"/>
    </source>
</evidence>
<dbReference type="EC" id="2.7.7.6" evidence="13"/>
<feature type="binding site" evidence="13">
    <location>
        <position position="155"/>
    </location>
    <ligand>
        <name>Zn(2+)</name>
        <dbReference type="ChEBI" id="CHEBI:29105"/>
        <label>2</label>
    </ligand>
</feature>
<keyword evidence="5 13" id="KW-0548">Nucleotidyltransferase</keyword>
<organism evidence="16">
    <name type="scientific">Nanobsidianus stetteri</name>
    <dbReference type="NCBI Taxonomy" id="1294122"/>
    <lineage>
        <taxon>Archaea</taxon>
        <taxon>Nanobdellota</taxon>
        <taxon>Candidatus Nanoarchaeia</taxon>
        <taxon>Nanoarchaeales</taxon>
        <taxon>Nanopusillaceae</taxon>
        <taxon>Candidatus Nanobsidianus</taxon>
    </lineage>
</organism>
<evidence type="ECO:0000256" key="11">
    <source>
        <dbReference type="ARBA" id="ARBA00048552"/>
    </source>
</evidence>
<comment type="function">
    <text evidence="12 13">DNA-dependent RNA polymerase (RNAP) catalyzes the transcription of DNA into RNA using the four ribonucleoside triphosphates as substrates. Forms the clamp head domain.</text>
</comment>
<feature type="binding site" evidence="13">
    <location>
        <position position="152"/>
    </location>
    <ligand>
        <name>Zn(2+)</name>
        <dbReference type="ChEBI" id="CHEBI:29105"/>
        <label>2</label>
    </ligand>
</feature>
<dbReference type="InterPro" id="IPR007066">
    <property type="entry name" value="RNA_pol_Rpb1_3"/>
</dbReference>
<evidence type="ECO:0000256" key="2">
    <source>
        <dbReference type="ARBA" id="ARBA00022478"/>
    </source>
</evidence>
<reference evidence="16" key="2">
    <citation type="submission" date="2017-05" db="EMBL/GenBank/DDBJ databases">
        <authorList>
            <person name="Song R."/>
            <person name="Chenine A.L."/>
            <person name="Ruprecht R.M."/>
        </authorList>
    </citation>
    <scope>NUCLEOTIDE SEQUENCE</scope>
    <source>
        <strain evidence="16">SCGC AB-777_F03</strain>
    </source>
</reference>
<dbReference type="PANTHER" id="PTHR19376">
    <property type="entry name" value="DNA-DIRECTED RNA POLYMERASE"/>
    <property type="match status" value="1"/>
</dbReference>
<name>A0A2T9WLS3_NANST</name>
<keyword evidence="8 13" id="KW-0460">Magnesium</keyword>
<dbReference type="GO" id="GO:0006351">
    <property type="term" value="P:DNA-templated transcription"/>
    <property type="evidence" value="ECO:0007669"/>
    <property type="project" value="UniProtKB-UniRule"/>
</dbReference>
<dbReference type="SUPFAM" id="SSF64484">
    <property type="entry name" value="beta and beta-prime subunits of DNA dependent RNA-polymerase"/>
    <property type="match status" value="1"/>
</dbReference>
<dbReference type="Pfam" id="PF04983">
    <property type="entry name" value="RNA_pol_Rpb1_3"/>
    <property type="match status" value="1"/>
</dbReference>
<protein>
    <recommendedName>
        <fullName evidence="13">DNA-directed RNA polymerase subunit Rpo1N</fullName>
        <ecNumber evidence="13">2.7.7.6</ecNumber>
    </recommendedName>
    <alternativeName>
        <fullName evidence="13">DNA-directed RNA polymerase subunit A'</fullName>
    </alternativeName>
</protein>
<comment type="function">
    <text evidence="14">DNA-dependent RNA polymerase catalyzes the transcription of DNA into RNA using the four ribonucleoside triphosphates as substrates.</text>
</comment>
<comment type="subunit">
    <text evidence="13">Part of the RNA polymerase complex.</text>
</comment>
<reference evidence="16" key="1">
    <citation type="journal article" date="2015" name="Appl. Environ. Microbiol.">
        <title>Nanoarchaeota, Their Sulfolobales Host, and Nanoarchaeota Virus Distribution across Yellowstone National Park Hot Springs.</title>
        <authorList>
            <person name="Munson-McGee J.H."/>
            <person name="Field E.K."/>
            <person name="Bateson M."/>
            <person name="Rooney C."/>
            <person name="Stepanauskas R."/>
            <person name="Young M.J."/>
        </authorList>
    </citation>
    <scope>NUCLEOTIDE SEQUENCE [LARGE SCALE GENOMIC DNA]</scope>
    <source>
        <strain evidence="16">SCGC AB-777_F03</strain>
    </source>
</reference>
<proteinExistence type="inferred from homology"/>
<dbReference type="InterPro" id="IPR007083">
    <property type="entry name" value="RNA_pol_Rpb1_4"/>
</dbReference>
<comment type="subcellular location">
    <subcellularLocation>
        <location evidence="13">Cytoplasm</location>
    </subcellularLocation>
</comment>
<feature type="binding site" evidence="13">
    <location>
        <position position="105"/>
    </location>
    <ligand>
        <name>Zn(2+)</name>
        <dbReference type="ChEBI" id="CHEBI:29105"/>
        <label>2</label>
    </ligand>
</feature>
<evidence type="ECO:0000256" key="1">
    <source>
        <dbReference type="ARBA" id="ARBA00006460"/>
    </source>
</evidence>
<dbReference type="GO" id="GO:0003677">
    <property type="term" value="F:DNA binding"/>
    <property type="evidence" value="ECO:0007669"/>
    <property type="project" value="UniProtKB-UniRule"/>
</dbReference>
<feature type="domain" description="RNA polymerase N-terminal" evidence="15">
    <location>
        <begin position="211"/>
        <end position="515"/>
    </location>
</feature>
<feature type="binding site" evidence="13">
    <location>
        <position position="465"/>
    </location>
    <ligand>
        <name>Mg(2+)</name>
        <dbReference type="ChEBI" id="CHEBI:18420"/>
    </ligand>
</feature>
<dbReference type="GO" id="GO:0003899">
    <property type="term" value="F:DNA-directed RNA polymerase activity"/>
    <property type="evidence" value="ECO:0007669"/>
    <property type="project" value="UniProtKB-UniRule"/>
</dbReference>
<dbReference type="EMBL" id="QEFP01000003">
    <property type="protein sequence ID" value="PVU68783.1"/>
    <property type="molecule type" value="Genomic_DNA"/>
</dbReference>
<gene>
    <name evidence="13 16" type="primary">rpoA1</name>
    <name evidence="13" type="synonym">rpo1N</name>
    <name evidence="16" type="ORF">DDW03_01025</name>
</gene>
<evidence type="ECO:0000256" key="9">
    <source>
        <dbReference type="ARBA" id="ARBA00023125"/>
    </source>
</evidence>
<evidence type="ECO:0000256" key="3">
    <source>
        <dbReference type="ARBA" id="ARBA00022490"/>
    </source>
</evidence>
<keyword evidence="10 13" id="KW-0804">Transcription</keyword>
<dbReference type="NCBIfam" id="NF006336">
    <property type="entry name" value="PRK08566.1"/>
    <property type="match status" value="1"/>
</dbReference>
<dbReference type="FunFam" id="2.40.40.20:FF:000019">
    <property type="entry name" value="DNA-directed RNA polymerase II subunit RPB1"/>
    <property type="match status" value="1"/>
</dbReference>
<dbReference type="InterPro" id="IPR006592">
    <property type="entry name" value="RNA_pol_N"/>
</dbReference>
<evidence type="ECO:0000256" key="12">
    <source>
        <dbReference type="ARBA" id="ARBA00053389"/>
    </source>
</evidence>
<keyword evidence="2 13" id="KW-0240">DNA-directed RNA polymerase</keyword>
<evidence type="ECO:0000256" key="7">
    <source>
        <dbReference type="ARBA" id="ARBA00022833"/>
    </source>
</evidence>
<dbReference type="Pfam" id="PF04997">
    <property type="entry name" value="RNA_pol_Rpb1_1"/>
    <property type="match status" value="1"/>
</dbReference>
<dbReference type="InterPro" id="IPR000722">
    <property type="entry name" value="RNA_pol_asu"/>
</dbReference>
<dbReference type="GO" id="GO:0008270">
    <property type="term" value="F:zinc ion binding"/>
    <property type="evidence" value="ECO:0007669"/>
    <property type="project" value="UniProtKB-UniRule"/>
</dbReference>
<dbReference type="HAMAP" id="MF_00863">
    <property type="entry name" value="RNApol_arch_Rpo1N"/>
    <property type="match status" value="1"/>
</dbReference>
<dbReference type="Gene3D" id="1.10.274.100">
    <property type="entry name" value="RNA polymerase Rpb1, domain 3"/>
    <property type="match status" value="1"/>
</dbReference>
<feature type="binding site" evidence="13">
    <location>
        <position position="62"/>
    </location>
    <ligand>
        <name>Zn(2+)</name>
        <dbReference type="ChEBI" id="CHEBI:29105"/>
        <label>1</label>
    </ligand>
</feature>
<comment type="catalytic activity">
    <reaction evidence="11 13 14">
        <text>RNA(n) + a ribonucleoside 5'-triphosphate = RNA(n+1) + diphosphate</text>
        <dbReference type="Rhea" id="RHEA:21248"/>
        <dbReference type="Rhea" id="RHEA-COMP:14527"/>
        <dbReference type="Rhea" id="RHEA-COMP:17342"/>
        <dbReference type="ChEBI" id="CHEBI:33019"/>
        <dbReference type="ChEBI" id="CHEBI:61557"/>
        <dbReference type="ChEBI" id="CHEBI:140395"/>
        <dbReference type="EC" id="2.7.7.6"/>
    </reaction>
</comment>
<dbReference type="Gene3D" id="4.10.860.120">
    <property type="entry name" value="RNA polymerase II, clamp domain"/>
    <property type="match status" value="2"/>
</dbReference>
<dbReference type="InterPro" id="IPR007081">
    <property type="entry name" value="RNA_pol_Rpb1_5"/>
</dbReference>